<name>A0A6G7VKV3_9RHOB</name>
<dbReference type="RefSeq" id="WP_166190355.1">
    <property type="nucleotide sequence ID" value="NZ_CP049811.1"/>
</dbReference>
<proteinExistence type="predicted"/>
<keyword evidence="1" id="KW-1133">Transmembrane helix</keyword>
<sequence length="63" mass="6957">MSDHKDDHPSEKMAQTGRDPAGRWLAIFAGGAACLLAILIIYMVLFDDERAIDVEPPTVEETQ</sequence>
<protein>
    <submittedName>
        <fullName evidence="2">Uncharacterized protein</fullName>
    </submittedName>
</protein>
<gene>
    <name evidence="2" type="ORF">G8E03_07635</name>
</gene>
<dbReference type="EMBL" id="CP049811">
    <property type="protein sequence ID" value="QIK40651.1"/>
    <property type="molecule type" value="Genomic_DNA"/>
</dbReference>
<keyword evidence="1" id="KW-0472">Membrane</keyword>
<keyword evidence="1" id="KW-0812">Transmembrane</keyword>
<dbReference type="PROSITE" id="PS51257">
    <property type="entry name" value="PROKAR_LIPOPROTEIN"/>
    <property type="match status" value="1"/>
</dbReference>
<dbReference type="AlphaFoldDB" id="A0A6G7VKV3"/>
<evidence type="ECO:0000313" key="2">
    <source>
        <dbReference type="EMBL" id="QIK40651.1"/>
    </source>
</evidence>
<accession>A0A6G7VKV3</accession>
<dbReference type="Proteomes" id="UP000500791">
    <property type="component" value="Chromosome"/>
</dbReference>
<organism evidence="2 3">
    <name type="scientific">Pontivivens nitratireducens</name>
    <dbReference type="NCBI Taxonomy" id="2758038"/>
    <lineage>
        <taxon>Bacteria</taxon>
        <taxon>Pseudomonadati</taxon>
        <taxon>Pseudomonadota</taxon>
        <taxon>Alphaproteobacteria</taxon>
        <taxon>Rhodobacterales</taxon>
        <taxon>Paracoccaceae</taxon>
        <taxon>Pontivivens</taxon>
    </lineage>
</organism>
<dbReference type="KEGG" id="mon:G8E03_07635"/>
<evidence type="ECO:0000256" key="1">
    <source>
        <dbReference type="SAM" id="Phobius"/>
    </source>
</evidence>
<evidence type="ECO:0000313" key="3">
    <source>
        <dbReference type="Proteomes" id="UP000500791"/>
    </source>
</evidence>
<keyword evidence="3" id="KW-1185">Reference proteome</keyword>
<feature type="transmembrane region" description="Helical" evidence="1">
    <location>
        <begin position="21"/>
        <end position="45"/>
    </location>
</feature>
<reference evidence="2 3" key="1">
    <citation type="submission" date="2020-03" db="EMBL/GenBank/DDBJ databases">
        <title>Complete genome sequence of Monaibacterium sp. ALG8 with diverse plasmids.</title>
        <authorList>
            <person name="Sun C."/>
        </authorList>
    </citation>
    <scope>NUCLEOTIDE SEQUENCE [LARGE SCALE GENOMIC DNA]</scope>
    <source>
        <strain evidence="2 3">ALG8</strain>
    </source>
</reference>